<dbReference type="GO" id="GO:0008097">
    <property type="term" value="F:5S rRNA binding"/>
    <property type="evidence" value="ECO:0007669"/>
    <property type="project" value="TreeGrafter"/>
</dbReference>
<dbReference type="OrthoDB" id="9810939at2"/>
<evidence type="ECO:0000256" key="3">
    <source>
        <dbReference type="ARBA" id="ARBA00022884"/>
    </source>
</evidence>
<dbReference type="FunFam" id="3.30.420.100:FF:000001">
    <property type="entry name" value="50S ribosomal protein L18"/>
    <property type="match status" value="1"/>
</dbReference>
<dbReference type="GO" id="GO:0022625">
    <property type="term" value="C:cytosolic large ribosomal subunit"/>
    <property type="evidence" value="ECO:0007669"/>
    <property type="project" value="TreeGrafter"/>
</dbReference>
<keyword evidence="3 7" id="KW-0694">RNA-binding</keyword>
<evidence type="ECO:0000313" key="9">
    <source>
        <dbReference type="Proteomes" id="UP000244450"/>
    </source>
</evidence>
<dbReference type="SUPFAM" id="SSF53137">
    <property type="entry name" value="Translational machinery components"/>
    <property type="match status" value="1"/>
</dbReference>
<gene>
    <name evidence="7" type="primary">rplR</name>
    <name evidence="8" type="ORF">DCC81_11030</name>
</gene>
<dbReference type="GO" id="GO:0006412">
    <property type="term" value="P:translation"/>
    <property type="evidence" value="ECO:0007669"/>
    <property type="project" value="UniProtKB-UniRule"/>
</dbReference>
<evidence type="ECO:0000313" key="8">
    <source>
        <dbReference type="EMBL" id="PUZ24852.1"/>
    </source>
</evidence>
<dbReference type="InterPro" id="IPR005484">
    <property type="entry name" value="Ribosomal_uL18_bac/plant/anim"/>
</dbReference>
<comment type="caution">
    <text evidence="8">The sequence shown here is derived from an EMBL/GenBank/DDBJ whole genome shotgun (WGS) entry which is preliminary data.</text>
</comment>
<dbReference type="InterPro" id="IPR004389">
    <property type="entry name" value="Ribosomal_uL18_bac-type"/>
</dbReference>
<dbReference type="CDD" id="cd00432">
    <property type="entry name" value="Ribosomal_L18_L5e"/>
    <property type="match status" value="1"/>
</dbReference>
<dbReference type="EMBL" id="QCYK01000002">
    <property type="protein sequence ID" value="PUZ24852.1"/>
    <property type="molecule type" value="Genomic_DNA"/>
</dbReference>
<keyword evidence="2 7" id="KW-0699">rRNA-binding</keyword>
<dbReference type="InterPro" id="IPR057268">
    <property type="entry name" value="Ribosomal_L18"/>
</dbReference>
<sequence>MMNNKVVNRQKIRYRIRKKVFGTPTAPRLSVFRSNSDIYAQLIDDTNGATIASASSRDKALKGITGTKSEKAKQVGAAVAAKAVALGVTKCVFDRNGYLYHGRVQNLADGAREGGLQF</sequence>
<proteinExistence type="inferred from homology"/>
<dbReference type="Proteomes" id="UP000244450">
    <property type="component" value="Unassembled WGS sequence"/>
</dbReference>
<evidence type="ECO:0000256" key="1">
    <source>
        <dbReference type="ARBA" id="ARBA00007116"/>
    </source>
</evidence>
<evidence type="ECO:0000256" key="4">
    <source>
        <dbReference type="ARBA" id="ARBA00022980"/>
    </source>
</evidence>
<dbReference type="HAMAP" id="MF_01337_B">
    <property type="entry name" value="Ribosomal_uL18_B"/>
    <property type="match status" value="1"/>
</dbReference>
<evidence type="ECO:0000256" key="6">
    <source>
        <dbReference type="ARBA" id="ARBA00035197"/>
    </source>
</evidence>
<comment type="function">
    <text evidence="7">This is one of the proteins that bind and probably mediate the attachment of the 5S RNA into the large ribosomal subunit, where it forms part of the central protuberance.</text>
</comment>
<dbReference type="PANTHER" id="PTHR12899:SF3">
    <property type="entry name" value="LARGE RIBOSOMAL SUBUNIT PROTEIN UL18M"/>
    <property type="match status" value="1"/>
</dbReference>
<protein>
    <recommendedName>
        <fullName evidence="6 7">Large ribosomal subunit protein uL18</fullName>
    </recommendedName>
</protein>
<evidence type="ECO:0000256" key="7">
    <source>
        <dbReference type="HAMAP-Rule" id="MF_01337"/>
    </source>
</evidence>
<keyword evidence="5 7" id="KW-0687">Ribonucleoprotein</keyword>
<accession>A0A2T7BEY0</accession>
<keyword evidence="9" id="KW-1185">Reference proteome</keyword>
<dbReference type="AlphaFoldDB" id="A0A2T7BEY0"/>
<keyword evidence="4 7" id="KW-0689">Ribosomal protein</keyword>
<dbReference type="GO" id="GO:0003735">
    <property type="term" value="F:structural constituent of ribosome"/>
    <property type="evidence" value="ECO:0007669"/>
    <property type="project" value="InterPro"/>
</dbReference>
<reference evidence="8 9" key="1">
    <citation type="submission" date="2018-04" db="EMBL/GenBank/DDBJ databases">
        <title>Chitinophaga fuyangensis sp. nov., isolated from soil in a chemical factory.</title>
        <authorList>
            <person name="Chen K."/>
        </authorList>
    </citation>
    <scope>NUCLEOTIDE SEQUENCE [LARGE SCALE GENOMIC DNA]</scope>
    <source>
        <strain evidence="8 9">LY-1</strain>
    </source>
</reference>
<name>A0A2T7BEY0_9BACT</name>
<comment type="subunit">
    <text evidence="7">Part of the 50S ribosomal subunit; part of the 5S rRNA/L5/L18/L25 subcomplex. Contacts the 5S and 23S rRNAs.</text>
</comment>
<organism evidence="8 9">
    <name type="scientific">Chitinophaga parva</name>
    <dbReference type="NCBI Taxonomy" id="2169414"/>
    <lineage>
        <taxon>Bacteria</taxon>
        <taxon>Pseudomonadati</taxon>
        <taxon>Bacteroidota</taxon>
        <taxon>Chitinophagia</taxon>
        <taxon>Chitinophagales</taxon>
        <taxon>Chitinophagaceae</taxon>
        <taxon>Chitinophaga</taxon>
    </lineage>
</organism>
<dbReference type="NCBIfam" id="TIGR00060">
    <property type="entry name" value="L18_bact"/>
    <property type="match status" value="1"/>
</dbReference>
<comment type="similarity">
    <text evidence="1 7">Belongs to the universal ribosomal protein uL18 family.</text>
</comment>
<evidence type="ECO:0000256" key="2">
    <source>
        <dbReference type="ARBA" id="ARBA00022730"/>
    </source>
</evidence>
<dbReference type="Pfam" id="PF00861">
    <property type="entry name" value="Ribosomal_L18p"/>
    <property type="match status" value="1"/>
</dbReference>
<dbReference type="Gene3D" id="3.30.420.100">
    <property type="match status" value="1"/>
</dbReference>
<dbReference type="PANTHER" id="PTHR12899">
    <property type="entry name" value="39S RIBOSOMAL PROTEIN L18, MITOCHONDRIAL"/>
    <property type="match status" value="1"/>
</dbReference>
<evidence type="ECO:0000256" key="5">
    <source>
        <dbReference type="ARBA" id="ARBA00023274"/>
    </source>
</evidence>